<dbReference type="Pfam" id="PF02272">
    <property type="entry name" value="DHHA1"/>
    <property type="match status" value="1"/>
</dbReference>
<feature type="domain" description="DDH" evidence="1">
    <location>
        <begin position="29"/>
        <end position="144"/>
    </location>
</feature>
<dbReference type="GO" id="GO:0004527">
    <property type="term" value="F:exonuclease activity"/>
    <property type="evidence" value="ECO:0007669"/>
    <property type="project" value="UniProtKB-KW"/>
</dbReference>
<evidence type="ECO:0000259" key="1">
    <source>
        <dbReference type="Pfam" id="PF01368"/>
    </source>
</evidence>
<dbReference type="SUPFAM" id="SSF64182">
    <property type="entry name" value="DHH phosphoesterases"/>
    <property type="match status" value="1"/>
</dbReference>
<dbReference type="InterPro" id="IPR048515">
    <property type="entry name" value="DHH_CID"/>
</dbReference>
<comment type="caution">
    <text evidence="4">The sequence shown here is derived from an EMBL/GenBank/DDBJ whole genome shotgun (WGS) entry which is preliminary data.</text>
</comment>
<dbReference type="EMBL" id="LWMT01000038">
    <property type="protein sequence ID" value="KZX17201.1"/>
    <property type="molecule type" value="Genomic_DNA"/>
</dbReference>
<evidence type="ECO:0000259" key="2">
    <source>
        <dbReference type="Pfam" id="PF02272"/>
    </source>
</evidence>
<evidence type="ECO:0000313" key="5">
    <source>
        <dbReference type="Proteomes" id="UP000077066"/>
    </source>
</evidence>
<feature type="domain" description="DHHA1" evidence="2">
    <location>
        <begin position="372"/>
        <end position="446"/>
    </location>
</feature>
<proteinExistence type="predicted"/>
<dbReference type="STRING" id="55758.MBFIL_02990"/>
<dbReference type="PATRIC" id="fig|55758.3.peg.333"/>
<dbReference type="AlphaFoldDB" id="A0A166F0N1"/>
<keyword evidence="4" id="KW-0540">Nuclease</keyword>
<keyword evidence="4" id="KW-0378">Hydrolase</keyword>
<reference evidence="4 5" key="1">
    <citation type="submission" date="2016-04" db="EMBL/GenBank/DDBJ databases">
        <title>Genome sequence of Methanobrevibacter filiformis DSM 11501.</title>
        <authorList>
            <person name="Poehlein A."/>
            <person name="Seedorf H."/>
            <person name="Daniel R."/>
        </authorList>
    </citation>
    <scope>NUCLEOTIDE SEQUENCE [LARGE SCALE GENOMIC DNA]</scope>
    <source>
        <strain evidence="4 5">DSM 11501</strain>
    </source>
</reference>
<dbReference type="Pfam" id="PF01368">
    <property type="entry name" value="DHH"/>
    <property type="match status" value="1"/>
</dbReference>
<sequence length="451" mass="49652">MTQNKQHSLLNRANEAGRVLKKHIKNGDNIRIISHNDADGISAAAIIANTIKEEGGNFHVTMIPRLKKETIEKLHNEKYNLFIFTDMGSACINHINKLKADVIIADHHQPNDTEASENVVHVNPHLFEVDGSRELSGSGASYLVVRELDKNHLSIFALIGAFGDMQHLNGFTGVNELILNDAVESGKLEIHEDLKITSKNQEPLYKAIAYTLDPGLPDLTGSFEGSMAFLEKLGISYGIKFADLSGEEQDVLKDALIDVNPKIFGQVFSTPKDSPALRDLEDFSSILDSCGKSKKYGLGLSLCLGERDKALETAIEIQNKYRNNLVKGFEWIRKEGAVELDHIQYIYSEDPVLKTIIGTLAGVGLFINILNSEKPVIGISRFHKDIKISGRTTRELVNKGVDLGKALHDASVNFHGQGGGHNIAAGAMIPHKNKDEFLHLVNDIVASQLEK</sequence>
<name>A0A166F0N1_9EURY</name>
<accession>A0A166F0N1</accession>
<evidence type="ECO:0000313" key="4">
    <source>
        <dbReference type="EMBL" id="KZX17201.1"/>
    </source>
</evidence>
<keyword evidence="5" id="KW-1185">Reference proteome</keyword>
<feature type="domain" description="DHH-CID" evidence="3">
    <location>
        <begin position="199"/>
        <end position="258"/>
    </location>
</feature>
<dbReference type="InterPro" id="IPR038763">
    <property type="entry name" value="DHH_sf"/>
</dbReference>
<dbReference type="Proteomes" id="UP000077066">
    <property type="component" value="Unassembled WGS sequence"/>
</dbReference>
<protein>
    <submittedName>
        <fullName evidence="4">Single-stranded-DNA-specific exonuclease RecJ</fullName>
        <ecNumber evidence="4">3.1.-.-</ecNumber>
    </submittedName>
</protein>
<dbReference type="Gene3D" id="3.10.310.30">
    <property type="match status" value="1"/>
</dbReference>
<dbReference type="GO" id="GO:0003676">
    <property type="term" value="F:nucleic acid binding"/>
    <property type="evidence" value="ECO:0007669"/>
    <property type="project" value="InterPro"/>
</dbReference>
<dbReference type="InterPro" id="IPR001667">
    <property type="entry name" value="DDH_dom"/>
</dbReference>
<evidence type="ECO:0000259" key="3">
    <source>
        <dbReference type="Pfam" id="PF21763"/>
    </source>
</evidence>
<gene>
    <name evidence="4" type="primary">recJ</name>
    <name evidence="4" type="ORF">MBFIL_02990</name>
</gene>
<dbReference type="EC" id="3.1.-.-" evidence="4"/>
<dbReference type="PANTHER" id="PTHR30255">
    <property type="entry name" value="SINGLE-STRANDED-DNA-SPECIFIC EXONUCLEASE RECJ"/>
    <property type="match status" value="1"/>
</dbReference>
<dbReference type="InterPro" id="IPR051673">
    <property type="entry name" value="SSDNA_exonuclease_RecJ"/>
</dbReference>
<keyword evidence="4" id="KW-0269">Exonuclease</keyword>
<organism evidence="4 5">
    <name type="scientific">Methanobrevibacter filiformis</name>
    <dbReference type="NCBI Taxonomy" id="55758"/>
    <lineage>
        <taxon>Archaea</taxon>
        <taxon>Methanobacteriati</taxon>
        <taxon>Methanobacteriota</taxon>
        <taxon>Methanomada group</taxon>
        <taxon>Methanobacteria</taxon>
        <taxon>Methanobacteriales</taxon>
        <taxon>Methanobacteriaceae</taxon>
        <taxon>Methanobrevibacter</taxon>
    </lineage>
</organism>
<dbReference type="Gene3D" id="3.90.1640.30">
    <property type="match status" value="1"/>
</dbReference>
<dbReference type="Pfam" id="PF21763">
    <property type="entry name" value="DHH_CID"/>
    <property type="match status" value="1"/>
</dbReference>
<dbReference type="PANTHER" id="PTHR30255:SF2">
    <property type="entry name" value="SINGLE-STRANDED-DNA-SPECIFIC EXONUCLEASE RECJ"/>
    <property type="match status" value="1"/>
</dbReference>
<dbReference type="InterPro" id="IPR003156">
    <property type="entry name" value="DHHA1_dom"/>
</dbReference>